<feature type="region of interest" description="Disordered" evidence="1">
    <location>
        <begin position="61"/>
        <end position="85"/>
    </location>
</feature>
<dbReference type="EMBL" id="QNUK01000507">
    <property type="protein sequence ID" value="KAF5892360.1"/>
    <property type="molecule type" value="Genomic_DNA"/>
</dbReference>
<gene>
    <name evidence="2" type="primary">dnaA</name>
    <name evidence="2" type="ORF">DAT39_017930</name>
</gene>
<name>A0A8J4TBT4_CLAMG</name>
<evidence type="ECO:0000313" key="2">
    <source>
        <dbReference type="EMBL" id="KAF5892360.1"/>
    </source>
</evidence>
<keyword evidence="3" id="KW-1185">Reference proteome</keyword>
<proteinExistence type="predicted"/>
<dbReference type="Proteomes" id="UP000727407">
    <property type="component" value="Unassembled WGS sequence"/>
</dbReference>
<organism evidence="2 3">
    <name type="scientific">Clarias magur</name>
    <name type="common">Asian catfish</name>
    <name type="synonym">Macropteronotus magur</name>
    <dbReference type="NCBI Taxonomy" id="1594786"/>
    <lineage>
        <taxon>Eukaryota</taxon>
        <taxon>Metazoa</taxon>
        <taxon>Chordata</taxon>
        <taxon>Craniata</taxon>
        <taxon>Vertebrata</taxon>
        <taxon>Euteleostomi</taxon>
        <taxon>Actinopterygii</taxon>
        <taxon>Neopterygii</taxon>
        <taxon>Teleostei</taxon>
        <taxon>Ostariophysi</taxon>
        <taxon>Siluriformes</taxon>
        <taxon>Clariidae</taxon>
        <taxon>Clarias</taxon>
    </lineage>
</organism>
<evidence type="ECO:0000256" key="1">
    <source>
        <dbReference type="SAM" id="MobiDB-lite"/>
    </source>
</evidence>
<sequence>MQGEEGGVLCYRSKEVFRQEIPDTDMHQWEASLPLGGRDEISVLHARQRREGQRGAIPVPSFTWYAEPSSHSERRGPCGPTTAYG</sequence>
<dbReference type="AlphaFoldDB" id="A0A8J4TBT4"/>
<accession>A0A8J4TBT4</accession>
<comment type="caution">
    <text evidence="2">The sequence shown here is derived from an EMBL/GenBank/DDBJ whole genome shotgun (WGS) entry which is preliminary data.</text>
</comment>
<reference evidence="2" key="1">
    <citation type="submission" date="2020-07" db="EMBL/GenBank/DDBJ databases">
        <title>Clarias magur genome sequencing, assembly and annotation.</title>
        <authorList>
            <person name="Kushwaha B."/>
            <person name="Kumar R."/>
            <person name="Das P."/>
            <person name="Joshi C.G."/>
            <person name="Kumar D."/>
            <person name="Nagpure N.S."/>
            <person name="Pandey M."/>
            <person name="Agarwal S."/>
            <person name="Srivastava S."/>
            <person name="Singh M."/>
            <person name="Sahoo L."/>
            <person name="Jayasankar P."/>
            <person name="Meher P.K."/>
            <person name="Koringa P.G."/>
            <person name="Iquebal M.A."/>
            <person name="Das S.P."/>
            <person name="Bit A."/>
            <person name="Patnaik S."/>
            <person name="Patel N."/>
            <person name="Shah T.M."/>
            <person name="Hinsu A."/>
            <person name="Jena J.K."/>
        </authorList>
    </citation>
    <scope>NUCLEOTIDE SEQUENCE</scope>
    <source>
        <strain evidence="2">CIFAMagur01</strain>
        <tissue evidence="2">Testis</tissue>
    </source>
</reference>
<protein>
    <submittedName>
        <fullName evidence="2">Chromosomal replication initiator protein DnaA</fullName>
    </submittedName>
</protein>
<evidence type="ECO:0000313" key="3">
    <source>
        <dbReference type="Proteomes" id="UP000727407"/>
    </source>
</evidence>